<dbReference type="Proteomes" id="UP000249723">
    <property type="component" value="Unassembled WGS sequence"/>
</dbReference>
<dbReference type="OrthoDB" id="2532855at2759"/>
<evidence type="ECO:0000313" key="2">
    <source>
        <dbReference type="Proteomes" id="UP000249723"/>
    </source>
</evidence>
<reference evidence="2" key="1">
    <citation type="submission" date="2016-10" db="EMBL/GenBank/DDBJ databases">
        <authorList>
            <person name="Jeantristanb JTB J.-T."/>
            <person name="Ricardo R."/>
        </authorList>
    </citation>
    <scope>NUCLEOTIDE SEQUENCE [LARGE SCALE GENOMIC DNA]</scope>
</reference>
<dbReference type="EMBL" id="FMWP01000088">
    <property type="protein sequence ID" value="SCZ96479.1"/>
    <property type="molecule type" value="Genomic_DNA"/>
</dbReference>
<protein>
    <submittedName>
        <fullName evidence="1">BZ3500_MvSof-1268-A1-R1_Chr8-2g10220 protein</fullName>
    </submittedName>
</protein>
<gene>
    <name evidence="1" type="ORF">BZ3500_MVSOF-1268-A1-R1_CHR8-2G10220</name>
</gene>
<dbReference type="Gene3D" id="3.80.10.10">
    <property type="entry name" value="Ribonuclease Inhibitor"/>
    <property type="match status" value="1"/>
</dbReference>
<organism evidence="1 2">
    <name type="scientific">Microbotryum saponariae</name>
    <dbReference type="NCBI Taxonomy" id="289078"/>
    <lineage>
        <taxon>Eukaryota</taxon>
        <taxon>Fungi</taxon>
        <taxon>Dikarya</taxon>
        <taxon>Basidiomycota</taxon>
        <taxon>Pucciniomycotina</taxon>
        <taxon>Microbotryomycetes</taxon>
        <taxon>Microbotryales</taxon>
        <taxon>Microbotryaceae</taxon>
        <taxon>Microbotryum</taxon>
    </lineage>
</organism>
<keyword evidence="2" id="KW-1185">Reference proteome</keyword>
<dbReference type="InterPro" id="IPR032675">
    <property type="entry name" value="LRR_dom_sf"/>
</dbReference>
<sequence length="379" mass="42601">MSPTPITFVPMIDFSDLPSELVVHIIDLVEASFVDNETFPISDGRKATLLRFSRVSRAWRAPSQMALHRRVFLQNDAEVNCFLACPIAGRYPTRYLQLTHVSPTWINLVLDQLVVRDTNRVALHGLKLIEVSEFHTWSLCHPALRDLKSLQINGHGRSLMGRLPRDLLNLPHLHSLGFGTSIPRDQPGVMETIISACQKTLRHIRVDCGLQAEELSPIYPGPGTPSLWAELDLVAPCLLSVSFQGLSDALTKPCKRFLANCSKLVELELDGTASIEPTLCALSSDARLRRLAVGQHNRDTQKDLDPGQAPKTVLRLKGTLPQLSQLRKLDLFEHTRMTVRRLQRSGDMEWLNDLRREQVDVQFPEPINERTAARSGVKK</sequence>
<dbReference type="AlphaFoldDB" id="A0A2X0KR70"/>
<proteinExistence type="predicted"/>
<name>A0A2X0KR70_9BASI</name>
<accession>A0A2X0KR70</accession>
<evidence type="ECO:0000313" key="1">
    <source>
        <dbReference type="EMBL" id="SCZ96479.1"/>
    </source>
</evidence>